<dbReference type="PANTHER" id="PTHR15723">
    <property type="entry name" value="CARBOHYDRATE SULFOTRANSFERASE 15"/>
    <property type="match status" value="1"/>
</dbReference>
<evidence type="ECO:0000256" key="1">
    <source>
        <dbReference type="SAM" id="MobiDB-lite"/>
    </source>
</evidence>
<organism evidence="3 4">
    <name type="scientific">Elysia crispata</name>
    <name type="common">lettuce slug</name>
    <dbReference type="NCBI Taxonomy" id="231223"/>
    <lineage>
        <taxon>Eukaryota</taxon>
        <taxon>Metazoa</taxon>
        <taxon>Spiralia</taxon>
        <taxon>Lophotrochozoa</taxon>
        <taxon>Mollusca</taxon>
        <taxon>Gastropoda</taxon>
        <taxon>Heterobranchia</taxon>
        <taxon>Euthyneura</taxon>
        <taxon>Panpulmonata</taxon>
        <taxon>Sacoglossa</taxon>
        <taxon>Placobranchoidea</taxon>
        <taxon>Plakobranchidae</taxon>
        <taxon>Elysia</taxon>
    </lineage>
</organism>
<dbReference type="GO" id="GO:0019319">
    <property type="term" value="P:hexose biosynthetic process"/>
    <property type="evidence" value="ECO:0007669"/>
    <property type="project" value="TreeGrafter"/>
</dbReference>
<accession>A0AAE1E8P3</accession>
<dbReference type="AlphaFoldDB" id="A0AAE1E8P3"/>
<proteinExistence type="predicted"/>
<dbReference type="SUPFAM" id="SSF52540">
    <property type="entry name" value="P-loop containing nucleoside triphosphate hydrolases"/>
    <property type="match status" value="1"/>
</dbReference>
<reference evidence="3" key="1">
    <citation type="journal article" date="2023" name="G3 (Bethesda)">
        <title>A reference genome for the long-term kleptoplast-retaining sea slug Elysia crispata morphotype clarki.</title>
        <authorList>
            <person name="Eastman K.E."/>
            <person name="Pendleton A.L."/>
            <person name="Shaikh M.A."/>
            <person name="Suttiyut T."/>
            <person name="Ogas R."/>
            <person name="Tomko P."/>
            <person name="Gavelis G."/>
            <person name="Widhalm J.R."/>
            <person name="Wisecaver J.H."/>
        </authorList>
    </citation>
    <scope>NUCLEOTIDE SEQUENCE</scope>
    <source>
        <strain evidence="3">ECLA1</strain>
    </source>
</reference>
<dbReference type="InterPro" id="IPR027417">
    <property type="entry name" value="P-loop_NTPase"/>
</dbReference>
<sequence length="438" mass="50969">MMVMRVKVFRHLKAAASLTGVVMLAFIIAWVAASVSFTTEEELYRNSLAVSNQQKKQWNKESGDHKPRKGKVGEGPPGPEENPVKQVQHASFLKILKLAAEDFNLTCSHSVPMQRPKNFTKYTKNPCYWDKAAGKLRCLPYFYIPGFPKCGTTDFYNFLKIHPEYLRTGKEFHWHNHLQFTQDYSDLEVYLHRLQPAGNKIEQDLKEKGFSRKITGDFTPDYLCDNMRWRCLEGNAGLEAPRYTNAHSIYSLTPNAKFIIFMREPVDRLYSRFKHMIYVSPDIFGKYWGDPSPETFHQAAMRAIRVYTACFQNFPVRQCLYNESLFEQTMINDIGIYSACLQDFVNLFPRENFLFLKFEEYTESREKIYNRVLKFLDLGPLPKHLQGKLNSTEVHNAGHVPNSPMLNKTRVALRRFFSPFVQELKKIVGSNLIKSWGY</sequence>
<dbReference type="Pfam" id="PF00685">
    <property type="entry name" value="Sulfotransfer_1"/>
    <property type="match status" value="1"/>
</dbReference>
<name>A0AAE1E8P3_9GAST</name>
<dbReference type="InterPro" id="IPR000863">
    <property type="entry name" value="Sulfotransferase_dom"/>
</dbReference>
<gene>
    <name evidence="3" type="ORF">RRG08_015844</name>
</gene>
<keyword evidence="4" id="KW-1185">Reference proteome</keyword>
<feature type="domain" description="Sulfotransferase" evidence="2">
    <location>
        <begin position="144"/>
        <end position="383"/>
    </location>
</feature>
<dbReference type="InterPro" id="IPR052654">
    <property type="entry name" value="CS_Sulfotransferase"/>
</dbReference>
<evidence type="ECO:0000313" key="3">
    <source>
        <dbReference type="EMBL" id="KAK3796978.1"/>
    </source>
</evidence>
<protein>
    <recommendedName>
        <fullName evidence="2">Sulfotransferase domain-containing protein</fullName>
    </recommendedName>
</protein>
<evidence type="ECO:0000313" key="4">
    <source>
        <dbReference type="Proteomes" id="UP001283361"/>
    </source>
</evidence>
<feature type="region of interest" description="Disordered" evidence="1">
    <location>
        <begin position="55"/>
        <end position="84"/>
    </location>
</feature>
<dbReference type="Proteomes" id="UP001283361">
    <property type="component" value="Unassembled WGS sequence"/>
</dbReference>
<dbReference type="EMBL" id="JAWDGP010000820">
    <property type="protein sequence ID" value="KAK3796978.1"/>
    <property type="molecule type" value="Genomic_DNA"/>
</dbReference>
<dbReference type="PANTHER" id="PTHR15723:SF0">
    <property type="entry name" value="CARBOHYDRATE SULFOTRANSFERASE 15"/>
    <property type="match status" value="1"/>
</dbReference>
<evidence type="ECO:0000259" key="2">
    <source>
        <dbReference type="Pfam" id="PF00685"/>
    </source>
</evidence>
<dbReference type="GO" id="GO:0050659">
    <property type="term" value="F:N-acetylgalactosamine 4-sulfate 6-O-sulfotransferase activity"/>
    <property type="evidence" value="ECO:0007669"/>
    <property type="project" value="TreeGrafter"/>
</dbReference>
<dbReference type="Gene3D" id="3.40.50.300">
    <property type="entry name" value="P-loop containing nucleotide triphosphate hydrolases"/>
    <property type="match status" value="1"/>
</dbReference>
<comment type="caution">
    <text evidence="3">The sequence shown here is derived from an EMBL/GenBank/DDBJ whole genome shotgun (WGS) entry which is preliminary data.</text>
</comment>